<feature type="transmembrane region" description="Helical" evidence="5">
    <location>
        <begin position="198"/>
        <end position="218"/>
    </location>
</feature>
<name>A0A1I1XLI5_9FIRM</name>
<dbReference type="CDD" id="cd16914">
    <property type="entry name" value="EcfT"/>
    <property type="match status" value="1"/>
</dbReference>
<organism evidence="6 7">
    <name type="scientific">Succiniclasticum ruminis DSM 9236</name>
    <dbReference type="NCBI Taxonomy" id="1123323"/>
    <lineage>
        <taxon>Bacteria</taxon>
        <taxon>Bacillati</taxon>
        <taxon>Bacillota</taxon>
        <taxon>Negativicutes</taxon>
        <taxon>Acidaminococcales</taxon>
        <taxon>Acidaminococcaceae</taxon>
        <taxon>Succiniclasticum</taxon>
    </lineage>
</organism>
<sequence length="224" mass="24991">MKLNAFTWIIVTLAVTAWVFILPLEAVATILVLQLVLLLYFKRSKTMLAAIGGLAVFTGMMVLLQLLFGSPLNVSLFGGLRMLVMTLAFLCMLATTRIQSIAKALVDRFHLPVEYAFMLTAALRFVPNFLEDSSITLDAQSCRGYSNRGNALKRLLSYVVVIRPLVMRAVAKSETLALSMELRGFGANTYKNMPKEELTLTDFVVLLIVVVLSTYPFWKKFLPV</sequence>
<proteinExistence type="predicted"/>
<keyword evidence="3 5" id="KW-1133">Transmembrane helix</keyword>
<dbReference type="Proteomes" id="UP000198896">
    <property type="component" value="Unassembled WGS sequence"/>
</dbReference>
<feature type="transmembrane region" description="Helical" evidence="5">
    <location>
        <begin position="74"/>
        <end position="95"/>
    </location>
</feature>
<comment type="subcellular location">
    <subcellularLocation>
        <location evidence="1">Membrane</location>
        <topology evidence="1">Multi-pass membrane protein</topology>
    </subcellularLocation>
</comment>
<gene>
    <name evidence="6" type="ORF">SAMN05216245_101328</name>
</gene>
<evidence type="ECO:0000256" key="5">
    <source>
        <dbReference type="SAM" id="Phobius"/>
    </source>
</evidence>
<dbReference type="GO" id="GO:0005886">
    <property type="term" value="C:plasma membrane"/>
    <property type="evidence" value="ECO:0007669"/>
    <property type="project" value="UniProtKB-ARBA"/>
</dbReference>
<keyword evidence="4 5" id="KW-0472">Membrane</keyword>
<evidence type="ECO:0000256" key="1">
    <source>
        <dbReference type="ARBA" id="ARBA00004141"/>
    </source>
</evidence>
<feature type="transmembrane region" description="Helical" evidence="5">
    <location>
        <begin position="46"/>
        <end position="68"/>
    </location>
</feature>
<keyword evidence="7" id="KW-1185">Reference proteome</keyword>
<dbReference type="PANTHER" id="PTHR33514">
    <property type="entry name" value="PROTEIN ABCI12, CHLOROPLASTIC"/>
    <property type="match status" value="1"/>
</dbReference>
<protein>
    <submittedName>
        <fullName evidence="6">Energy-coupling factor transport system permease protein</fullName>
    </submittedName>
</protein>
<dbReference type="AlphaFoldDB" id="A0A1I1XLI5"/>
<dbReference type="RefSeq" id="WP_093912505.1">
    <property type="nucleotide sequence ID" value="NZ_FONL01000001.1"/>
</dbReference>
<evidence type="ECO:0000256" key="3">
    <source>
        <dbReference type="ARBA" id="ARBA00022989"/>
    </source>
</evidence>
<dbReference type="EMBL" id="FONL01000001">
    <property type="protein sequence ID" value="SFE08284.1"/>
    <property type="molecule type" value="Genomic_DNA"/>
</dbReference>
<evidence type="ECO:0000313" key="6">
    <source>
        <dbReference type="EMBL" id="SFE08284.1"/>
    </source>
</evidence>
<dbReference type="STRING" id="1123323.SAMN05216245_101328"/>
<evidence type="ECO:0000256" key="4">
    <source>
        <dbReference type="ARBA" id="ARBA00023136"/>
    </source>
</evidence>
<dbReference type="Pfam" id="PF02361">
    <property type="entry name" value="CbiQ"/>
    <property type="match status" value="1"/>
</dbReference>
<feature type="transmembrane region" description="Helical" evidence="5">
    <location>
        <begin position="6"/>
        <end position="39"/>
    </location>
</feature>
<keyword evidence="2 5" id="KW-0812">Transmembrane</keyword>
<reference evidence="6 7" key="1">
    <citation type="submission" date="2016-10" db="EMBL/GenBank/DDBJ databases">
        <authorList>
            <person name="de Groot N.N."/>
        </authorList>
    </citation>
    <scope>NUCLEOTIDE SEQUENCE [LARGE SCALE GENOMIC DNA]</scope>
    <source>
        <strain evidence="6 7">DSM 9236</strain>
    </source>
</reference>
<dbReference type="InterPro" id="IPR003339">
    <property type="entry name" value="ABC/ECF_trnsptr_transmembrane"/>
</dbReference>
<accession>A0A1I1XLI5</accession>
<dbReference type="OrthoDB" id="6400at2"/>
<evidence type="ECO:0000256" key="2">
    <source>
        <dbReference type="ARBA" id="ARBA00022692"/>
    </source>
</evidence>
<dbReference type="PANTHER" id="PTHR33514:SF13">
    <property type="entry name" value="PROTEIN ABCI12, CHLOROPLASTIC"/>
    <property type="match status" value="1"/>
</dbReference>
<evidence type="ECO:0000313" key="7">
    <source>
        <dbReference type="Proteomes" id="UP000198896"/>
    </source>
</evidence>